<dbReference type="PANTHER" id="PTHR11412">
    <property type="entry name" value="MACROGLOBULIN / COMPLEMENT"/>
    <property type="match status" value="1"/>
</dbReference>
<proteinExistence type="inferred from homology"/>
<dbReference type="STRING" id="64144.ENSATEP00000022847"/>
<evidence type="ECO:0000256" key="8">
    <source>
        <dbReference type="ARBA" id="ARBA00023180"/>
    </source>
</evidence>
<dbReference type="InterPro" id="IPR013783">
    <property type="entry name" value="Ig-like_fold"/>
</dbReference>
<reference evidence="13" key="1">
    <citation type="submission" date="2021-04" db="EMBL/GenBank/DDBJ databases">
        <authorList>
            <consortium name="Wellcome Sanger Institute Data Sharing"/>
        </authorList>
    </citation>
    <scope>NUCLEOTIDE SEQUENCE [LARGE SCALE GENOMIC DNA]</scope>
</reference>
<dbReference type="RefSeq" id="XP_026195419.1">
    <property type="nucleotide sequence ID" value="XM_026339634.1"/>
</dbReference>
<dbReference type="Gene3D" id="2.20.130.20">
    <property type="match status" value="1"/>
</dbReference>
<dbReference type="PANTHER" id="PTHR11412:SF150">
    <property type="entry name" value="ALPHA-2-MACROGLOBULIN-RELATED"/>
    <property type="match status" value="1"/>
</dbReference>
<dbReference type="GeneTree" id="ENSGT00940000162996"/>
<dbReference type="PROSITE" id="PS00477">
    <property type="entry name" value="ALPHA_2_MACROGLOBULIN"/>
    <property type="match status" value="1"/>
</dbReference>
<dbReference type="GO" id="GO:0007399">
    <property type="term" value="P:nervous system development"/>
    <property type="evidence" value="ECO:0007669"/>
    <property type="project" value="UniProtKB-ARBA"/>
</dbReference>
<evidence type="ECO:0000256" key="4">
    <source>
        <dbReference type="ARBA" id="ARBA00022690"/>
    </source>
</evidence>
<evidence type="ECO:0000256" key="6">
    <source>
        <dbReference type="ARBA" id="ARBA00022900"/>
    </source>
</evidence>
<dbReference type="Gene3D" id="2.60.40.1940">
    <property type="match status" value="1"/>
</dbReference>
<evidence type="ECO:0000259" key="11">
    <source>
        <dbReference type="SMART" id="SM01360"/>
    </source>
</evidence>
<dbReference type="InterPro" id="IPR050473">
    <property type="entry name" value="A2M/Complement_sys"/>
</dbReference>
<dbReference type="Ensembl" id="ENSATET00000023219.3">
    <property type="protein sequence ID" value="ENSATEP00000022847.3"/>
    <property type="gene ID" value="ENSATEG00000019574.3"/>
</dbReference>
<feature type="domain" description="Alpha-macroglobulin receptor-binding" evidence="12">
    <location>
        <begin position="1332"/>
        <end position="1420"/>
    </location>
</feature>
<dbReference type="SUPFAM" id="SSF48239">
    <property type="entry name" value="Terpenoid cyclases/Protein prenyltransferases"/>
    <property type="match status" value="1"/>
</dbReference>
<dbReference type="Pfam" id="PF17789">
    <property type="entry name" value="MG4"/>
    <property type="match status" value="1"/>
</dbReference>
<keyword evidence="4" id="KW-0646">Protease inhibitor</keyword>
<reference evidence="13" key="2">
    <citation type="submission" date="2025-08" db="UniProtKB">
        <authorList>
            <consortium name="Ensembl"/>
        </authorList>
    </citation>
    <scope>IDENTIFICATION</scope>
</reference>
<evidence type="ECO:0000256" key="2">
    <source>
        <dbReference type="ARBA" id="ARBA00010952"/>
    </source>
</evidence>
<accession>A0A3Q1IMB1</accession>
<dbReference type="InterPro" id="IPR036595">
    <property type="entry name" value="A-macroglobulin_rcpt-bd_sf"/>
</dbReference>
<dbReference type="InterPro" id="IPR002890">
    <property type="entry name" value="MG2"/>
</dbReference>
<dbReference type="InterPro" id="IPR011625">
    <property type="entry name" value="A2M_N_BRD"/>
</dbReference>
<sequence length="1427" mass="159471">MDLCGINMRTWTLFVCLSWMFVSEMKAEPKYMVAIPTYLEAGAETKFCASLLQPSETLLMTVSLISEQSRTTLLKKKSNTEFHTCVEFQVPSVQKDVIQNFEVKVQGDTFYSKEVRKVLISVYDPVTVIQTDKPIYLPGQTVHFRVITLNTRLRSVNQTYDSIEIKDANTNTIGRWEYITSNGTILQLSYSLNSEAQEGTYYVNAVAGSKKTVHSFKVEKYVLPKFSVKLNVSNAIRMGEDLNAEVCATYTYGQSVPGSVEVQLCPPGDLTSCYKETKQTNRKGCASFKMSYPKLLPLARKYGQNTFSARVEEEGTGVSFSQEKSIRLSYQFGTLSFIDTPSVYHKGSNVEGKVKAVYYDNRPVPDMSLYISVNSGTRIIHMVTDSEGVATFSLNTTNFDRDIYLHLAEIHLPTLYTDETLYYQTAIHRLSEPSLAQVPPEVDRPRDTKTISSLDVKKKDKPLSCNKEEDIFIQYTTVEEEPGHVDVIYLVISRGAIVMQGFIKAEVQHKPVTEGELSVKVKVSPEMAPDFVLLAYAVLPSEIVIASSAQFSTEECYSNKVSLRFSPSSAVPGEKLTMQVMSESDSLCGVSVVDQSVFIMEPRNRLNADKIFRLLAARRPPYNSVEDENRCMDVRPKRFIFPDYGDYMDDDAHSILKKIGLKMATNVFFEKPKCVVYQGRYYHWREGQRGRVGSLDYPPVKTVRTFFPETWIWDLVAVGESGMQNLSVTVPDTITTWETEAFCLSPQGFSLAPRQNLTVFQPFFIELTLPYSIIRGEQFELKATIFNYLTSCIMVTVTPEPSLQYTLTPLSGDQYTSCLCGNERKTLRWSMNPLALGTVNVSVTAEAVASQDLCGNEVVSMPDRGRIDMVTQSLIVKPEGTEMAQTYSWFLCPKGKALSEDVDIQLPENVIDGSARASVSVLGDILGRALQNLDGLLRMPHGCGEQNMALLAPNIYILQYLRSTKQLTPAISEKATNFLISGYQRQLNYKHRDGAYSAFGQGEGNTWLTGFVLRTFVKARSFIYIDPEVMKASFSWLKSIQQGNGCFKMIGKLFHNRMKGGVSDEVTLSAYITAAFLEMNISAEFTQMQISHVSPVITKSLSCLKESISDLSNTYTTALLAYVFTLAGDMETRGHLLQHLDTVASKQGGLFHWSQTAAETSASLSVEISSYVLLAKLSASPTGEELIYSSRIVKWLTGQQNYYGGFSSTQDTVVALQALALYSTLVFSPQGSSTVTVQSPSGQLTFDVNQKNKLLYQEKTLQDTTGKYSLEVKGTACASVQMSLHYNIPTPAEVSTLSIQVETAGTCTSKSHRRPKLTLKFSYLYSGKEKSTNMVILDVKMLSGFVPDLESLKKLKVASLVDRVDQKEDHVLVYIQELPKDIKIHHYLDVLQNIPVQNLKPAVVKIYDYYQPSDQAETEYLDPCAAA</sequence>
<dbReference type="FunFam" id="2.60.40.1930:FF:000001">
    <property type="entry name" value="CD109 isoform 3"/>
    <property type="match status" value="1"/>
</dbReference>
<dbReference type="Pfam" id="PF01835">
    <property type="entry name" value="MG2"/>
    <property type="match status" value="1"/>
</dbReference>
<protein>
    <recommendedName>
        <fullName evidence="15">Alpha-2-macroglobulin-like</fullName>
    </recommendedName>
</protein>
<name>A0A3Q1IMB1_ANATE</name>
<dbReference type="GeneID" id="113148123"/>
<dbReference type="InterPro" id="IPR008930">
    <property type="entry name" value="Terpenoid_cyclase/PrenylTrfase"/>
</dbReference>
<feature type="chain" id="PRO_5043994468" description="Alpha-2-macroglobulin-like" evidence="9">
    <location>
        <begin position="28"/>
        <end position="1427"/>
    </location>
</feature>
<dbReference type="Gene3D" id="6.20.50.160">
    <property type="match status" value="1"/>
</dbReference>
<comment type="subcellular location">
    <subcellularLocation>
        <location evidence="1">Secreted</location>
    </subcellularLocation>
</comment>
<dbReference type="InterPro" id="IPR009048">
    <property type="entry name" value="A-macroglobulin_rcpt-bd"/>
</dbReference>
<evidence type="ECO:0000256" key="3">
    <source>
        <dbReference type="ARBA" id="ARBA00022525"/>
    </source>
</evidence>
<dbReference type="Gene3D" id="1.50.10.20">
    <property type="match status" value="1"/>
</dbReference>
<keyword evidence="6" id="KW-0722">Serine protease inhibitor</keyword>
<dbReference type="SUPFAM" id="SSF81296">
    <property type="entry name" value="E set domains"/>
    <property type="match status" value="1"/>
</dbReference>
<evidence type="ECO:0000256" key="7">
    <source>
        <dbReference type="ARBA" id="ARBA00023157"/>
    </source>
</evidence>
<dbReference type="Pfam" id="PF00207">
    <property type="entry name" value="A2M"/>
    <property type="match status" value="1"/>
</dbReference>
<evidence type="ECO:0000313" key="13">
    <source>
        <dbReference type="Ensembl" id="ENSATEP00000022847.3"/>
    </source>
</evidence>
<dbReference type="InterPro" id="IPR041813">
    <property type="entry name" value="A2M_TED"/>
</dbReference>
<feature type="domain" description="Alpha-2-macroglobulin bait region" evidence="10">
    <location>
        <begin position="454"/>
        <end position="600"/>
    </location>
</feature>
<keyword evidence="5 9" id="KW-0732">Signal</keyword>
<feature type="signal peptide" evidence="9">
    <location>
        <begin position="1"/>
        <end position="27"/>
    </location>
</feature>
<evidence type="ECO:0000256" key="5">
    <source>
        <dbReference type="ARBA" id="ARBA00022729"/>
    </source>
</evidence>
<evidence type="ECO:0000313" key="14">
    <source>
        <dbReference type="Proteomes" id="UP000265040"/>
    </source>
</evidence>
<evidence type="ECO:0000259" key="12">
    <source>
        <dbReference type="SMART" id="SM01361"/>
    </source>
</evidence>
<comment type="similarity">
    <text evidence="2">Belongs to the protease inhibitor I39 (alpha-2-macroglobulin) family.</text>
</comment>
<dbReference type="InterPro" id="IPR011626">
    <property type="entry name" value="Alpha-macroglobulin_TED"/>
</dbReference>
<dbReference type="AlphaFoldDB" id="A0A3Q1IMB1"/>
<evidence type="ECO:0000256" key="9">
    <source>
        <dbReference type="SAM" id="SignalP"/>
    </source>
</evidence>
<dbReference type="InterPro" id="IPR019742">
    <property type="entry name" value="MacrogloblnA2_CS"/>
</dbReference>
<dbReference type="FunFam" id="1.50.10.20:FF:000001">
    <property type="entry name" value="CD109 isoform 1"/>
    <property type="match status" value="1"/>
</dbReference>
<dbReference type="Pfam" id="PF17791">
    <property type="entry name" value="MG3"/>
    <property type="match status" value="1"/>
</dbReference>
<dbReference type="GO" id="GO:0004867">
    <property type="term" value="F:serine-type endopeptidase inhibitor activity"/>
    <property type="evidence" value="ECO:0007669"/>
    <property type="project" value="UniProtKB-KW"/>
</dbReference>
<dbReference type="SUPFAM" id="SSF49410">
    <property type="entry name" value="Alpha-macroglobulin receptor domain"/>
    <property type="match status" value="1"/>
</dbReference>
<dbReference type="CDD" id="cd02897">
    <property type="entry name" value="A2M_2"/>
    <property type="match status" value="1"/>
</dbReference>
<keyword evidence="3" id="KW-0964">Secreted</keyword>
<dbReference type="Gene3D" id="2.60.40.1930">
    <property type="match status" value="2"/>
</dbReference>
<dbReference type="Gene3D" id="2.60.40.10">
    <property type="entry name" value="Immunoglobulins"/>
    <property type="match status" value="2"/>
</dbReference>
<dbReference type="InterPro" id="IPR001599">
    <property type="entry name" value="Macroglobln_a2"/>
</dbReference>
<dbReference type="SMART" id="SM01360">
    <property type="entry name" value="A2M"/>
    <property type="match status" value="1"/>
</dbReference>
<feature type="domain" description="Alpha-2-macroglobulin" evidence="11">
    <location>
        <begin position="710"/>
        <end position="799"/>
    </location>
</feature>
<dbReference type="InterPro" id="IPR041555">
    <property type="entry name" value="MG3"/>
</dbReference>
<dbReference type="Gene3D" id="2.60.120.1540">
    <property type="match status" value="1"/>
</dbReference>
<keyword evidence="7" id="KW-1015">Disulfide bond</keyword>
<dbReference type="InterPro" id="IPR047565">
    <property type="entry name" value="Alpha-macroglob_thiol-ester_cl"/>
</dbReference>
<dbReference type="SMART" id="SM01359">
    <property type="entry name" value="A2M_N_2"/>
    <property type="match status" value="1"/>
</dbReference>
<dbReference type="Pfam" id="PF07678">
    <property type="entry name" value="TED_complement"/>
    <property type="match status" value="1"/>
</dbReference>
<dbReference type="Gene3D" id="2.60.40.690">
    <property type="entry name" value="Alpha-macroglobulin, receptor-binding domain"/>
    <property type="match status" value="1"/>
</dbReference>
<evidence type="ECO:0000259" key="10">
    <source>
        <dbReference type="SMART" id="SM01359"/>
    </source>
</evidence>
<dbReference type="InterPro" id="IPR040839">
    <property type="entry name" value="MG4"/>
</dbReference>
<dbReference type="Proteomes" id="UP000265040">
    <property type="component" value="Chromosome 13"/>
</dbReference>
<dbReference type="Pfam" id="PF07703">
    <property type="entry name" value="A2M_BRD"/>
    <property type="match status" value="1"/>
</dbReference>
<dbReference type="SMART" id="SM01419">
    <property type="entry name" value="Thiol-ester_cl"/>
    <property type="match status" value="1"/>
</dbReference>
<keyword evidence="8" id="KW-0325">Glycoprotein</keyword>
<dbReference type="Pfam" id="PF07677">
    <property type="entry name" value="A2M_recep"/>
    <property type="match status" value="1"/>
</dbReference>
<evidence type="ECO:0008006" key="15">
    <source>
        <dbReference type="Google" id="ProtNLM"/>
    </source>
</evidence>
<keyword evidence="14" id="KW-1185">Reference proteome</keyword>
<reference evidence="13" key="3">
    <citation type="submission" date="2025-09" db="UniProtKB">
        <authorList>
            <consortium name="Ensembl"/>
        </authorList>
    </citation>
    <scope>IDENTIFICATION</scope>
</reference>
<dbReference type="SMART" id="SM01361">
    <property type="entry name" value="A2M_recep"/>
    <property type="match status" value="1"/>
</dbReference>
<dbReference type="GO" id="GO:0005615">
    <property type="term" value="C:extracellular space"/>
    <property type="evidence" value="ECO:0007669"/>
    <property type="project" value="InterPro"/>
</dbReference>
<evidence type="ECO:0000256" key="1">
    <source>
        <dbReference type="ARBA" id="ARBA00004613"/>
    </source>
</evidence>
<dbReference type="InterPro" id="IPR014756">
    <property type="entry name" value="Ig_E-set"/>
</dbReference>
<organism evidence="13 14">
    <name type="scientific">Anabas testudineus</name>
    <name type="common">Climbing perch</name>
    <name type="synonym">Anthias testudineus</name>
    <dbReference type="NCBI Taxonomy" id="64144"/>
    <lineage>
        <taxon>Eukaryota</taxon>
        <taxon>Metazoa</taxon>
        <taxon>Chordata</taxon>
        <taxon>Craniata</taxon>
        <taxon>Vertebrata</taxon>
        <taxon>Euteleostomi</taxon>
        <taxon>Actinopterygii</taxon>
        <taxon>Neopterygii</taxon>
        <taxon>Teleostei</taxon>
        <taxon>Neoteleostei</taxon>
        <taxon>Acanthomorphata</taxon>
        <taxon>Anabantaria</taxon>
        <taxon>Anabantiformes</taxon>
        <taxon>Anabantoidei</taxon>
        <taxon>Anabantidae</taxon>
        <taxon>Anabas</taxon>
    </lineage>
</organism>